<dbReference type="InterPro" id="IPR013083">
    <property type="entry name" value="Znf_RING/FYVE/PHD"/>
</dbReference>
<dbReference type="SUPFAM" id="SSF57850">
    <property type="entry name" value="RING/U-box"/>
    <property type="match status" value="1"/>
</dbReference>
<feature type="compositionally biased region" description="Polar residues" evidence="5">
    <location>
        <begin position="417"/>
        <end position="427"/>
    </location>
</feature>
<sequence length="444" mass="51033">MASKLAVYDTGYEDQRFEHIVSQSFHCIICTSVLKDAVMCSENEHLFCRACITRHLMNFQTCPTCMEPLTVDTLSQAPRGIRNLLAELKIRCEFFDRGCGKFIELGDLERHVTECGFAPAVCSNEGCQLEVNKQDLLHHETSVCELRRVQCHSCNEIRQETDTVKVNLAEINEKLDRNEEKLTKVELLQEQLNKQEESNRRLETDNIEIKKSLNEITKLLQTLTQQTSHEVEAEQMKKGIIEADGMNREPMIVIAKREDEGRNLNNSLETFSQSTDDENIESQDDLDVDQICRSSPEESLSPLVSSIPIVEPYTFDKIQRPELDIRSRPGASYPIHEASTFIPDTQRYRYPLRPSSQDHSTYTPTGQAGQLHYYTPPIQPAFPLPPFRMATPTNRLPEQPVHRVRLPSSFFPEPVIQDTTMQATKPQARNRRQRRRRNKKSPCT</sequence>
<evidence type="ECO:0000313" key="7">
    <source>
        <dbReference type="Proteomes" id="UP001152795"/>
    </source>
</evidence>
<gene>
    <name evidence="6" type="ORF">PACLA_8A024774</name>
</gene>
<dbReference type="AlphaFoldDB" id="A0A6S7I842"/>
<dbReference type="PROSITE" id="PS50089">
    <property type="entry name" value="ZF_RING_2"/>
    <property type="match status" value="1"/>
</dbReference>
<keyword evidence="2" id="KW-0863">Zinc-finger</keyword>
<dbReference type="GO" id="GO:0043122">
    <property type="term" value="P:regulation of canonical NF-kappaB signal transduction"/>
    <property type="evidence" value="ECO:0007669"/>
    <property type="project" value="TreeGrafter"/>
</dbReference>
<dbReference type="Proteomes" id="UP001152795">
    <property type="component" value="Unassembled WGS sequence"/>
</dbReference>
<feature type="region of interest" description="Disordered" evidence="5">
    <location>
        <begin position="412"/>
        <end position="444"/>
    </location>
</feature>
<evidence type="ECO:0000256" key="3">
    <source>
        <dbReference type="ARBA" id="ARBA00022833"/>
    </source>
</evidence>
<dbReference type="PROSITE" id="PS50145">
    <property type="entry name" value="ZF_TRAF"/>
    <property type="match status" value="1"/>
</dbReference>
<evidence type="ECO:0000256" key="1">
    <source>
        <dbReference type="ARBA" id="ARBA00022723"/>
    </source>
</evidence>
<dbReference type="InterPro" id="IPR001293">
    <property type="entry name" value="Znf_TRAF"/>
</dbReference>
<organism evidence="6 7">
    <name type="scientific">Paramuricea clavata</name>
    <name type="common">Red gorgonian</name>
    <name type="synonym">Violescent sea-whip</name>
    <dbReference type="NCBI Taxonomy" id="317549"/>
    <lineage>
        <taxon>Eukaryota</taxon>
        <taxon>Metazoa</taxon>
        <taxon>Cnidaria</taxon>
        <taxon>Anthozoa</taxon>
        <taxon>Octocorallia</taxon>
        <taxon>Malacalcyonacea</taxon>
        <taxon>Plexauridae</taxon>
        <taxon>Paramuricea</taxon>
    </lineage>
</organism>
<name>A0A6S7I842_PARCT</name>
<dbReference type="Pfam" id="PF00097">
    <property type="entry name" value="zf-C3HC4"/>
    <property type="match status" value="1"/>
</dbReference>
<evidence type="ECO:0000256" key="2">
    <source>
        <dbReference type="ARBA" id="ARBA00022771"/>
    </source>
</evidence>
<feature type="compositionally biased region" description="Basic residues" evidence="5">
    <location>
        <begin position="428"/>
        <end position="444"/>
    </location>
</feature>
<keyword evidence="6" id="KW-0436">Ligase</keyword>
<dbReference type="SUPFAM" id="SSF49599">
    <property type="entry name" value="TRAF domain-like"/>
    <property type="match status" value="1"/>
</dbReference>
<evidence type="ECO:0000313" key="6">
    <source>
        <dbReference type="EMBL" id="CAB4014975.1"/>
    </source>
</evidence>
<dbReference type="PANTHER" id="PTHR10131">
    <property type="entry name" value="TNF RECEPTOR ASSOCIATED FACTOR"/>
    <property type="match status" value="1"/>
</dbReference>
<comment type="caution">
    <text evidence="6">The sequence shown here is derived from an EMBL/GenBank/DDBJ whole genome shotgun (WGS) entry which is preliminary data.</text>
</comment>
<dbReference type="EMBL" id="CACRXK020008522">
    <property type="protein sequence ID" value="CAB4014975.1"/>
    <property type="molecule type" value="Genomic_DNA"/>
</dbReference>
<keyword evidence="1" id="KW-0479">Metal-binding</keyword>
<evidence type="ECO:0000256" key="5">
    <source>
        <dbReference type="SAM" id="MobiDB-lite"/>
    </source>
</evidence>
<dbReference type="PANTHER" id="PTHR10131:SF157">
    <property type="entry name" value="RECEPTOR-ASSOCIATED FACTOR, PUTATIVE-RELATED"/>
    <property type="match status" value="1"/>
</dbReference>
<dbReference type="InterPro" id="IPR001841">
    <property type="entry name" value="Znf_RING"/>
</dbReference>
<keyword evidence="3" id="KW-0862">Zinc</keyword>
<feature type="coiled-coil region" evidence="4">
    <location>
        <begin position="168"/>
        <end position="212"/>
    </location>
</feature>
<dbReference type="OrthoDB" id="5574452at2759"/>
<evidence type="ECO:0000256" key="4">
    <source>
        <dbReference type="SAM" id="Coils"/>
    </source>
</evidence>
<keyword evidence="7" id="KW-1185">Reference proteome</keyword>
<dbReference type="Gene3D" id="3.30.40.10">
    <property type="entry name" value="Zinc/RING finger domain, C3HC4 (zinc finger)"/>
    <property type="match status" value="2"/>
</dbReference>
<dbReference type="GO" id="GO:0016874">
    <property type="term" value="F:ligase activity"/>
    <property type="evidence" value="ECO:0007669"/>
    <property type="project" value="UniProtKB-KW"/>
</dbReference>
<accession>A0A6S7I842</accession>
<keyword evidence="4" id="KW-0175">Coiled coil</keyword>
<dbReference type="InterPro" id="IPR018957">
    <property type="entry name" value="Znf_C3HC4_RING-type"/>
</dbReference>
<dbReference type="GO" id="GO:0008270">
    <property type="term" value="F:zinc ion binding"/>
    <property type="evidence" value="ECO:0007669"/>
    <property type="project" value="UniProtKB-KW"/>
</dbReference>
<protein>
    <submittedName>
        <fullName evidence="6">E3 ubiquitin- ligase NRDP1</fullName>
    </submittedName>
</protein>
<reference evidence="6" key="1">
    <citation type="submission" date="2020-04" db="EMBL/GenBank/DDBJ databases">
        <authorList>
            <person name="Alioto T."/>
            <person name="Alioto T."/>
            <person name="Gomez Garrido J."/>
        </authorList>
    </citation>
    <scope>NUCLEOTIDE SEQUENCE</scope>
    <source>
        <strain evidence="6">A484AB</strain>
    </source>
</reference>
<proteinExistence type="predicted"/>